<dbReference type="Proteomes" id="UP001589707">
    <property type="component" value="Unassembled WGS sequence"/>
</dbReference>
<dbReference type="InterPro" id="IPR016032">
    <property type="entry name" value="Sig_transdc_resp-reg_C-effctor"/>
</dbReference>
<evidence type="ECO:0000256" key="3">
    <source>
        <dbReference type="ARBA" id="ARBA00023125"/>
    </source>
</evidence>
<gene>
    <name evidence="8" type="ORF">ACFFN1_07235</name>
</gene>
<evidence type="ECO:0000259" key="7">
    <source>
        <dbReference type="PROSITE" id="PS50110"/>
    </source>
</evidence>
<proteinExistence type="predicted"/>
<dbReference type="Pfam" id="PF00072">
    <property type="entry name" value="Response_reg"/>
    <property type="match status" value="1"/>
</dbReference>
<evidence type="ECO:0000256" key="1">
    <source>
        <dbReference type="ARBA" id="ARBA00022553"/>
    </source>
</evidence>
<dbReference type="InterPro" id="IPR039420">
    <property type="entry name" value="WalR-like"/>
</dbReference>
<feature type="domain" description="Response regulatory" evidence="7">
    <location>
        <begin position="5"/>
        <end position="121"/>
    </location>
</feature>
<accession>A0ABV5X187</accession>
<keyword evidence="4" id="KW-0804">Transcription</keyword>
<dbReference type="PROSITE" id="PS50043">
    <property type="entry name" value="HTH_LUXR_2"/>
    <property type="match status" value="1"/>
</dbReference>
<keyword evidence="2" id="KW-0805">Transcription regulation</keyword>
<evidence type="ECO:0000256" key="5">
    <source>
        <dbReference type="PROSITE-ProRule" id="PRU00169"/>
    </source>
</evidence>
<evidence type="ECO:0000256" key="2">
    <source>
        <dbReference type="ARBA" id="ARBA00023015"/>
    </source>
</evidence>
<keyword evidence="9" id="KW-1185">Reference proteome</keyword>
<dbReference type="Gene3D" id="3.40.50.2300">
    <property type="match status" value="1"/>
</dbReference>
<evidence type="ECO:0000313" key="8">
    <source>
        <dbReference type="EMBL" id="MFB9776196.1"/>
    </source>
</evidence>
<dbReference type="InterPro" id="IPR001789">
    <property type="entry name" value="Sig_transdc_resp-reg_receiver"/>
</dbReference>
<evidence type="ECO:0000313" key="9">
    <source>
        <dbReference type="Proteomes" id="UP001589707"/>
    </source>
</evidence>
<dbReference type="PROSITE" id="PS50110">
    <property type="entry name" value="RESPONSE_REGULATORY"/>
    <property type="match status" value="1"/>
</dbReference>
<reference evidence="8 9" key="1">
    <citation type="submission" date="2024-09" db="EMBL/GenBank/DDBJ databases">
        <authorList>
            <person name="Sun Q."/>
            <person name="Mori K."/>
        </authorList>
    </citation>
    <scope>NUCLEOTIDE SEQUENCE [LARGE SCALE GENOMIC DNA]</scope>
    <source>
        <strain evidence="8 9">JCM 11683</strain>
    </source>
</reference>
<dbReference type="EMBL" id="JBHMAU010000047">
    <property type="protein sequence ID" value="MFB9776196.1"/>
    <property type="molecule type" value="Genomic_DNA"/>
</dbReference>
<dbReference type="CDD" id="cd06170">
    <property type="entry name" value="LuxR_C_like"/>
    <property type="match status" value="1"/>
</dbReference>
<dbReference type="SUPFAM" id="SSF46894">
    <property type="entry name" value="C-terminal effector domain of the bipartite response regulators"/>
    <property type="match status" value="1"/>
</dbReference>
<dbReference type="PANTHER" id="PTHR43214:SF24">
    <property type="entry name" value="TRANSCRIPTIONAL REGULATORY PROTEIN NARL-RELATED"/>
    <property type="match status" value="1"/>
</dbReference>
<feature type="domain" description="HTH luxR-type" evidence="6">
    <location>
        <begin position="145"/>
        <end position="210"/>
    </location>
</feature>
<protein>
    <submittedName>
        <fullName evidence="8">Response regulator</fullName>
    </submittedName>
</protein>
<evidence type="ECO:0000259" key="6">
    <source>
        <dbReference type="PROSITE" id="PS50043"/>
    </source>
</evidence>
<dbReference type="InterPro" id="IPR011006">
    <property type="entry name" value="CheY-like_superfamily"/>
</dbReference>
<dbReference type="SMART" id="SM00421">
    <property type="entry name" value="HTH_LUXR"/>
    <property type="match status" value="1"/>
</dbReference>
<dbReference type="SUPFAM" id="SSF52172">
    <property type="entry name" value="CheY-like"/>
    <property type="match status" value="1"/>
</dbReference>
<organism evidence="8 9">
    <name type="scientific">Brevibacterium otitidis</name>
    <dbReference type="NCBI Taxonomy" id="53364"/>
    <lineage>
        <taxon>Bacteria</taxon>
        <taxon>Bacillati</taxon>
        <taxon>Actinomycetota</taxon>
        <taxon>Actinomycetes</taxon>
        <taxon>Micrococcales</taxon>
        <taxon>Brevibacteriaceae</taxon>
        <taxon>Brevibacterium</taxon>
    </lineage>
</organism>
<dbReference type="PRINTS" id="PR00038">
    <property type="entry name" value="HTHLUXR"/>
</dbReference>
<dbReference type="InterPro" id="IPR058245">
    <property type="entry name" value="NreC/VraR/RcsB-like_REC"/>
</dbReference>
<keyword evidence="1 5" id="KW-0597">Phosphoprotein</keyword>
<feature type="modified residue" description="4-aspartylphosphate" evidence="5">
    <location>
        <position position="56"/>
    </location>
</feature>
<dbReference type="InterPro" id="IPR000792">
    <property type="entry name" value="Tscrpt_reg_LuxR_C"/>
</dbReference>
<sequence length="210" mass="22029">MDMIRVAVVDDEPLVRSGLRLILSSAADIEVVAEAATGAEAVAGWADWQADVVLMDIRMPGLDGVTATAQITAEPAAPQILVLTAFDTDDYILDALAAGATGFLLKDTPPAELTAAVRSAAAGTRAVSPAVLTSLLELAGRSRARTDPLAGLSEREREIAEAVADGLSNAEICQRLFLSLSTVKTYLGRIFDKLGVTSRVQLAILVLESR</sequence>
<dbReference type="CDD" id="cd17535">
    <property type="entry name" value="REC_NarL-like"/>
    <property type="match status" value="1"/>
</dbReference>
<dbReference type="RefSeq" id="WP_376839993.1">
    <property type="nucleotide sequence ID" value="NZ_JBHMAU010000047.1"/>
</dbReference>
<evidence type="ECO:0000256" key="4">
    <source>
        <dbReference type="ARBA" id="ARBA00023163"/>
    </source>
</evidence>
<comment type="caution">
    <text evidence="8">The sequence shown here is derived from an EMBL/GenBank/DDBJ whole genome shotgun (WGS) entry which is preliminary data.</text>
</comment>
<keyword evidence="3" id="KW-0238">DNA-binding</keyword>
<dbReference type="Pfam" id="PF00196">
    <property type="entry name" value="GerE"/>
    <property type="match status" value="1"/>
</dbReference>
<dbReference type="SMART" id="SM00448">
    <property type="entry name" value="REC"/>
    <property type="match status" value="1"/>
</dbReference>
<dbReference type="PANTHER" id="PTHR43214">
    <property type="entry name" value="TWO-COMPONENT RESPONSE REGULATOR"/>
    <property type="match status" value="1"/>
</dbReference>
<name>A0ABV5X187_9MICO</name>